<dbReference type="InterPro" id="IPR023009">
    <property type="entry name" value="Tyrosine_recombinase_XerC/XerD"/>
</dbReference>
<organism evidence="13 14">
    <name type="scientific">Scrofimicrobium canadense</name>
    <dbReference type="NCBI Taxonomy" id="2652290"/>
    <lineage>
        <taxon>Bacteria</taxon>
        <taxon>Bacillati</taxon>
        <taxon>Actinomycetota</taxon>
        <taxon>Actinomycetes</taxon>
        <taxon>Actinomycetales</taxon>
        <taxon>Actinomycetaceae</taxon>
        <taxon>Scrofimicrobium</taxon>
    </lineage>
</organism>
<keyword evidence="8 10" id="KW-0233">DNA recombination</keyword>
<dbReference type="SUPFAM" id="SSF56349">
    <property type="entry name" value="DNA breaking-rejoining enzymes"/>
    <property type="match status" value="1"/>
</dbReference>
<comment type="similarity">
    <text evidence="2">Belongs to the 'phage' integrase family. XerD subfamily.</text>
</comment>
<dbReference type="InterPro" id="IPR044068">
    <property type="entry name" value="CB"/>
</dbReference>
<dbReference type="Pfam" id="PF00589">
    <property type="entry name" value="Phage_integrase"/>
    <property type="match status" value="1"/>
</dbReference>
<dbReference type="EMBL" id="VULO01000004">
    <property type="protein sequence ID" value="MSS83971.1"/>
    <property type="molecule type" value="Genomic_DNA"/>
</dbReference>
<dbReference type="GO" id="GO:0006313">
    <property type="term" value="P:DNA transposition"/>
    <property type="evidence" value="ECO:0007669"/>
    <property type="project" value="UniProtKB-UniRule"/>
</dbReference>
<comment type="subunit">
    <text evidence="10">Forms a cyclic heterotetrameric complex composed of two molecules of XerC and two molecules of XerD.</text>
</comment>
<feature type="domain" description="Tyr recombinase" evidence="11">
    <location>
        <begin position="111"/>
        <end position="297"/>
    </location>
</feature>
<dbReference type="GO" id="GO:0003677">
    <property type="term" value="F:DNA binding"/>
    <property type="evidence" value="ECO:0007669"/>
    <property type="project" value="UniProtKB-UniRule"/>
</dbReference>
<keyword evidence="9 10" id="KW-0131">Cell cycle</keyword>
<dbReference type="HAMAP" id="MF_01808">
    <property type="entry name" value="Recomb_XerC_XerD"/>
    <property type="match status" value="1"/>
</dbReference>
<dbReference type="PANTHER" id="PTHR30349">
    <property type="entry name" value="PHAGE INTEGRASE-RELATED"/>
    <property type="match status" value="1"/>
</dbReference>
<dbReference type="CDD" id="cd00798">
    <property type="entry name" value="INT_XerDC_C"/>
    <property type="match status" value="1"/>
</dbReference>
<sequence>MKEELQYIDWFIDDLRVVKGASNHTLSNYSRDLERYREAMIAAGIHHWNDVTDAVLETYINSLTQGERPLAASSIARSLAAIRSFHRWLRKENLSSANPAQHVRAPKPGLRLPKALTVAETEELLMAARGEGARPIRDAALLELLYATGARVSEVVSLSVDDFYEYGDITVVRLLGKGGKERMVPVGKYAMEALDAYLTRSRPTLAAAGKGTHYLFLNLRGGVLSRQSVWEIIRKAAERAGITKEVSPHTLRHSFATHLLEGGASVREVQELLGHASVTTTQVYTRLSPQTLQEVYRSSHPRALT</sequence>
<keyword evidence="6 10" id="KW-0229">DNA integration</keyword>
<dbReference type="GO" id="GO:0007059">
    <property type="term" value="P:chromosome segregation"/>
    <property type="evidence" value="ECO:0007669"/>
    <property type="project" value="UniProtKB-UniRule"/>
</dbReference>
<dbReference type="Gene3D" id="1.10.443.10">
    <property type="entry name" value="Intergrase catalytic core"/>
    <property type="match status" value="1"/>
</dbReference>
<dbReference type="GO" id="GO:0005737">
    <property type="term" value="C:cytoplasm"/>
    <property type="evidence" value="ECO:0007669"/>
    <property type="project" value="UniProtKB-SubCell"/>
</dbReference>
<feature type="active site" evidence="10">
    <location>
        <position position="275"/>
    </location>
</feature>
<evidence type="ECO:0000256" key="4">
    <source>
        <dbReference type="ARBA" id="ARBA00022618"/>
    </source>
</evidence>
<evidence type="ECO:0000259" key="12">
    <source>
        <dbReference type="PROSITE" id="PS51900"/>
    </source>
</evidence>
<accession>A0A6N7W3H9</accession>
<evidence type="ECO:0000256" key="1">
    <source>
        <dbReference type="ARBA" id="ARBA00004496"/>
    </source>
</evidence>
<dbReference type="InterPro" id="IPR002104">
    <property type="entry name" value="Integrase_catalytic"/>
</dbReference>
<dbReference type="InterPro" id="IPR011010">
    <property type="entry name" value="DNA_brk_join_enz"/>
</dbReference>
<dbReference type="InterPro" id="IPR013762">
    <property type="entry name" value="Integrase-like_cat_sf"/>
</dbReference>
<comment type="subcellular location">
    <subcellularLocation>
        <location evidence="1 10">Cytoplasm</location>
    </subcellularLocation>
</comment>
<name>A0A6N7W3H9_9ACTO</name>
<dbReference type="PANTHER" id="PTHR30349:SF81">
    <property type="entry name" value="TYROSINE RECOMBINASE XERC"/>
    <property type="match status" value="1"/>
</dbReference>
<dbReference type="Pfam" id="PF02899">
    <property type="entry name" value="Phage_int_SAM_1"/>
    <property type="match status" value="1"/>
</dbReference>
<dbReference type="InterPro" id="IPR004107">
    <property type="entry name" value="Integrase_SAM-like_N"/>
</dbReference>
<dbReference type="InterPro" id="IPR011932">
    <property type="entry name" value="Recomb_XerD"/>
</dbReference>
<reference evidence="13 14" key="1">
    <citation type="submission" date="2019-08" db="EMBL/GenBank/DDBJ databases">
        <title>In-depth cultivation of the pig gut microbiome towards novel bacterial diversity and tailored functional studies.</title>
        <authorList>
            <person name="Wylensek D."/>
            <person name="Hitch T.C.A."/>
            <person name="Clavel T."/>
        </authorList>
    </citation>
    <scope>NUCLEOTIDE SEQUENCE [LARGE SCALE GENOMIC DNA]</scope>
    <source>
        <strain evidence="13 14">WB03_NA08</strain>
    </source>
</reference>
<dbReference type="GO" id="GO:0051301">
    <property type="term" value="P:cell division"/>
    <property type="evidence" value="ECO:0007669"/>
    <property type="project" value="UniProtKB-KW"/>
</dbReference>
<dbReference type="InterPro" id="IPR050090">
    <property type="entry name" value="Tyrosine_recombinase_XerCD"/>
</dbReference>
<evidence type="ECO:0000256" key="7">
    <source>
        <dbReference type="ARBA" id="ARBA00023125"/>
    </source>
</evidence>
<evidence type="ECO:0000313" key="14">
    <source>
        <dbReference type="Proteomes" id="UP000470875"/>
    </source>
</evidence>
<protein>
    <recommendedName>
        <fullName evidence="10">Tyrosine recombinase XerC</fullName>
    </recommendedName>
</protein>
<evidence type="ECO:0000256" key="5">
    <source>
        <dbReference type="ARBA" id="ARBA00022829"/>
    </source>
</evidence>
<evidence type="ECO:0000256" key="3">
    <source>
        <dbReference type="ARBA" id="ARBA00022490"/>
    </source>
</evidence>
<evidence type="ECO:0000313" key="13">
    <source>
        <dbReference type="EMBL" id="MSS83971.1"/>
    </source>
</evidence>
<dbReference type="NCBIfam" id="NF001399">
    <property type="entry name" value="PRK00283.1"/>
    <property type="match status" value="1"/>
</dbReference>
<comment type="function">
    <text evidence="10">Site-specific tyrosine recombinase, which acts by catalyzing the cutting and rejoining of the recombining DNA molecules. The XerC-XerD complex is essential to convert dimers of the bacterial chromosome into monomers to permit their segregation at cell division. It also contributes to the segregational stability of plasmids.</text>
</comment>
<feature type="domain" description="Core-binding (CB)" evidence="12">
    <location>
        <begin position="2"/>
        <end position="90"/>
    </location>
</feature>
<dbReference type="Proteomes" id="UP000470875">
    <property type="component" value="Unassembled WGS sequence"/>
</dbReference>
<gene>
    <name evidence="13" type="primary">xerD</name>
    <name evidence="10" type="synonym">xerC</name>
    <name evidence="13" type="ORF">FYJ24_04160</name>
</gene>
<proteinExistence type="inferred from homology"/>
<keyword evidence="14" id="KW-1185">Reference proteome</keyword>
<feature type="active site" evidence="10">
    <location>
        <position position="252"/>
    </location>
</feature>
<keyword evidence="4 10" id="KW-0132">Cell division</keyword>
<dbReference type="AlphaFoldDB" id="A0A6N7W3H9"/>
<evidence type="ECO:0000256" key="8">
    <source>
        <dbReference type="ARBA" id="ARBA00023172"/>
    </source>
</evidence>
<dbReference type="PROSITE" id="PS51900">
    <property type="entry name" value="CB"/>
    <property type="match status" value="1"/>
</dbReference>
<dbReference type="PROSITE" id="PS51898">
    <property type="entry name" value="TYR_RECOMBINASE"/>
    <property type="match status" value="1"/>
</dbReference>
<feature type="active site" evidence="10">
    <location>
        <position position="249"/>
    </location>
</feature>
<evidence type="ECO:0000259" key="11">
    <source>
        <dbReference type="PROSITE" id="PS51898"/>
    </source>
</evidence>
<evidence type="ECO:0000256" key="9">
    <source>
        <dbReference type="ARBA" id="ARBA00023306"/>
    </source>
</evidence>
<comment type="similarity">
    <text evidence="10">Belongs to the 'phage' integrase family. XerC subfamily.</text>
</comment>
<feature type="active site" evidence="10">
    <location>
        <position position="177"/>
    </location>
</feature>
<evidence type="ECO:0000256" key="2">
    <source>
        <dbReference type="ARBA" id="ARBA00010450"/>
    </source>
</evidence>
<keyword evidence="7 10" id="KW-0238">DNA-binding</keyword>
<evidence type="ECO:0000256" key="10">
    <source>
        <dbReference type="HAMAP-Rule" id="MF_01808"/>
    </source>
</evidence>
<feature type="active site" evidence="10">
    <location>
        <position position="151"/>
    </location>
</feature>
<dbReference type="GO" id="GO:0009037">
    <property type="term" value="F:tyrosine-based site-specific recombinase activity"/>
    <property type="evidence" value="ECO:0007669"/>
    <property type="project" value="UniProtKB-UniRule"/>
</dbReference>
<feature type="active site" description="O-(3'-phospho-DNA)-tyrosine intermediate" evidence="10">
    <location>
        <position position="284"/>
    </location>
</feature>
<dbReference type="NCBIfam" id="TIGR02225">
    <property type="entry name" value="recomb_XerD"/>
    <property type="match status" value="1"/>
</dbReference>
<comment type="caution">
    <text evidence="13">The sequence shown here is derived from an EMBL/GenBank/DDBJ whole genome shotgun (WGS) entry which is preliminary data.</text>
</comment>
<dbReference type="Gene3D" id="1.10.150.130">
    <property type="match status" value="1"/>
</dbReference>
<keyword evidence="3 10" id="KW-0963">Cytoplasm</keyword>
<evidence type="ECO:0000256" key="6">
    <source>
        <dbReference type="ARBA" id="ARBA00022908"/>
    </source>
</evidence>
<keyword evidence="5 10" id="KW-0159">Chromosome partition</keyword>
<dbReference type="InterPro" id="IPR010998">
    <property type="entry name" value="Integrase_recombinase_N"/>
</dbReference>